<evidence type="ECO:0000313" key="2">
    <source>
        <dbReference type="Proteomes" id="UP000560658"/>
    </source>
</evidence>
<dbReference type="AlphaFoldDB" id="A0A840CUM8"/>
<name>A0A840CUM8_9BACE</name>
<sequence length="247" mass="28213">MKSSEFHNDGTWDEVYNTNLRRVSIILKKDREKGLYRVCIHKRDNILYFEPDKSDKIAVTESPSLFINNIQFANVDKKGKIIDNYGEVIIGAQVKNLSMKVAYQTLIPDSLITLDIKLFDPNGKLMTNAYSPEGFSYAVSFKTGDDIADLVEQSLGSWKAKFGKGYKLEIHHNAKLLVAVDIPTKGLLTYRPILVRVDSSKLGVRGAKLDLPRINQRQYIFRDLYKRGYVGPFGKDYIIAGWRVEER</sequence>
<organism evidence="1 2">
    <name type="scientific">Bacteroides reticulotermitis</name>
    <dbReference type="NCBI Taxonomy" id="1133319"/>
    <lineage>
        <taxon>Bacteria</taxon>
        <taxon>Pseudomonadati</taxon>
        <taxon>Bacteroidota</taxon>
        <taxon>Bacteroidia</taxon>
        <taxon>Bacteroidales</taxon>
        <taxon>Bacteroidaceae</taxon>
        <taxon>Bacteroides</taxon>
    </lineage>
</organism>
<accession>A0A840CUM8</accession>
<gene>
    <name evidence="1" type="ORF">GGR06_000018</name>
</gene>
<dbReference type="RefSeq" id="WP_183207431.1">
    <property type="nucleotide sequence ID" value="NZ_JACIER010000001.1"/>
</dbReference>
<proteinExistence type="predicted"/>
<dbReference type="EMBL" id="JACIER010000001">
    <property type="protein sequence ID" value="MBB4042259.1"/>
    <property type="molecule type" value="Genomic_DNA"/>
</dbReference>
<evidence type="ECO:0000313" key="1">
    <source>
        <dbReference type="EMBL" id="MBB4042259.1"/>
    </source>
</evidence>
<reference evidence="1" key="1">
    <citation type="submission" date="2020-08" db="EMBL/GenBank/DDBJ databases">
        <title>Genomic Encyclopedia of Type Strains, Phase IV (KMG-IV): sequencing the most valuable type-strain genomes for metagenomic binning, comparative biology and taxonomic classification.</title>
        <authorList>
            <person name="Goeker M."/>
        </authorList>
    </citation>
    <scope>NUCLEOTIDE SEQUENCE [LARGE SCALE GENOMIC DNA]</scope>
    <source>
        <strain evidence="1">DSM 105720</strain>
    </source>
</reference>
<protein>
    <submittedName>
        <fullName evidence="1">Uncharacterized protein</fullName>
    </submittedName>
</protein>
<dbReference type="Proteomes" id="UP000560658">
    <property type="component" value="Unassembled WGS sequence"/>
</dbReference>
<comment type="caution">
    <text evidence="1">The sequence shown here is derived from an EMBL/GenBank/DDBJ whole genome shotgun (WGS) entry which is preliminary data.</text>
</comment>
<keyword evidence="2" id="KW-1185">Reference proteome</keyword>